<dbReference type="PANTHER" id="PTHR43712:SF2">
    <property type="entry name" value="O-METHYLTRANSFERASE CICE"/>
    <property type="match status" value="1"/>
</dbReference>
<organism evidence="7 8">
    <name type="scientific">Rhodococcus opacus (strain B4)</name>
    <dbReference type="NCBI Taxonomy" id="632772"/>
    <lineage>
        <taxon>Bacteria</taxon>
        <taxon>Bacillati</taxon>
        <taxon>Actinomycetota</taxon>
        <taxon>Actinomycetes</taxon>
        <taxon>Mycobacteriales</taxon>
        <taxon>Nocardiaceae</taxon>
        <taxon>Rhodococcus</taxon>
    </lineage>
</organism>
<dbReference type="Gene3D" id="1.10.10.10">
    <property type="entry name" value="Winged helix-like DNA-binding domain superfamily/Winged helix DNA-binding domain"/>
    <property type="match status" value="1"/>
</dbReference>
<feature type="domain" description="O-methyltransferase dimerisation" evidence="6">
    <location>
        <begin position="16"/>
        <end position="90"/>
    </location>
</feature>
<dbReference type="PATRIC" id="fig|632772.20.peg.4562"/>
<dbReference type="GO" id="GO:0008171">
    <property type="term" value="F:O-methyltransferase activity"/>
    <property type="evidence" value="ECO:0007669"/>
    <property type="project" value="InterPro"/>
</dbReference>
<proteinExistence type="predicted"/>
<evidence type="ECO:0000256" key="1">
    <source>
        <dbReference type="ARBA" id="ARBA00022603"/>
    </source>
</evidence>
<dbReference type="InterPro" id="IPR036390">
    <property type="entry name" value="WH_DNA-bd_sf"/>
</dbReference>
<evidence type="ECO:0000259" key="5">
    <source>
        <dbReference type="Pfam" id="PF00891"/>
    </source>
</evidence>
<dbReference type="PROSITE" id="PS51683">
    <property type="entry name" value="SAM_OMT_II"/>
    <property type="match status" value="1"/>
</dbReference>
<dbReference type="GO" id="GO:0032259">
    <property type="term" value="P:methylation"/>
    <property type="evidence" value="ECO:0007669"/>
    <property type="project" value="UniProtKB-KW"/>
</dbReference>
<dbReference type="HOGENOM" id="CLU_005533_12_0_11"/>
<evidence type="ECO:0000259" key="6">
    <source>
        <dbReference type="Pfam" id="PF08100"/>
    </source>
</evidence>
<reference evidence="7 8" key="1">
    <citation type="submission" date="2009-03" db="EMBL/GenBank/DDBJ databases">
        <title>Comparison of the complete genome sequences of Rhodococcus erythropolis PR4 and Rhodococcus opacus B4.</title>
        <authorList>
            <person name="Takarada H."/>
            <person name="Sekine M."/>
            <person name="Hosoyama A."/>
            <person name="Yamada R."/>
            <person name="Fujisawa T."/>
            <person name="Omata S."/>
            <person name="Shimizu A."/>
            <person name="Tsukatani N."/>
            <person name="Tanikawa S."/>
            <person name="Fujita N."/>
            <person name="Harayama S."/>
        </authorList>
    </citation>
    <scope>NUCLEOTIDE SEQUENCE [LARGE SCALE GENOMIC DNA]</scope>
    <source>
        <strain evidence="7 8">B4</strain>
    </source>
</reference>
<dbReference type="InterPro" id="IPR001077">
    <property type="entry name" value="COMT_C"/>
</dbReference>
<dbReference type="PANTHER" id="PTHR43712">
    <property type="entry name" value="PUTATIVE (AFU_ORTHOLOGUE AFUA_4G14580)-RELATED"/>
    <property type="match status" value="1"/>
</dbReference>
<keyword evidence="1 7" id="KW-0489">Methyltransferase</keyword>
<dbReference type="Pfam" id="PF00891">
    <property type="entry name" value="Methyltransf_2"/>
    <property type="match status" value="1"/>
</dbReference>
<feature type="domain" description="O-methyltransferase C-terminal" evidence="5">
    <location>
        <begin position="114"/>
        <end position="320"/>
    </location>
</feature>
<dbReference type="EC" id="2.1.1.-" evidence="7"/>
<dbReference type="STRING" id="632772.ROP_43560"/>
<dbReference type="Pfam" id="PF08100">
    <property type="entry name" value="Dimerisation"/>
    <property type="match status" value="1"/>
</dbReference>
<dbReference type="Gene3D" id="3.40.50.150">
    <property type="entry name" value="Vaccinia Virus protein VP39"/>
    <property type="match status" value="1"/>
</dbReference>
<keyword evidence="2 7" id="KW-0808">Transferase</keyword>
<dbReference type="CDD" id="cd02440">
    <property type="entry name" value="AdoMet_MTases"/>
    <property type="match status" value="1"/>
</dbReference>
<dbReference type="AlphaFoldDB" id="C1BAA0"/>
<dbReference type="InterPro" id="IPR036388">
    <property type="entry name" value="WH-like_DNA-bd_sf"/>
</dbReference>
<evidence type="ECO:0000256" key="3">
    <source>
        <dbReference type="ARBA" id="ARBA00022691"/>
    </source>
</evidence>
<dbReference type="SUPFAM" id="SSF53335">
    <property type="entry name" value="S-adenosyl-L-methionine-dependent methyltransferases"/>
    <property type="match status" value="1"/>
</dbReference>
<dbReference type="OrthoDB" id="4145676at2"/>
<dbReference type="Gene3D" id="1.10.287.1350">
    <property type="match status" value="1"/>
</dbReference>
<protein>
    <submittedName>
        <fullName evidence="7">Putative O-methyltransferase</fullName>
        <ecNumber evidence="7">2.1.1.-</ecNumber>
    </submittedName>
</protein>
<dbReference type="Proteomes" id="UP000002212">
    <property type="component" value="Chromosome"/>
</dbReference>
<dbReference type="InterPro" id="IPR012967">
    <property type="entry name" value="COMT_dimerisation"/>
</dbReference>
<accession>C1BAA0</accession>
<sequence length="339" mass="37346">MYFDFRDKPERLCVKEMVHGYTISCCLFVAVKLELADLLSGGPLALADLARRSGTDPDALKRILRLLMSAGIFSVDEQDTCALTPRAEFLRRDDPESIASEVELFAGAETYLAWSELLHCARTGQTGFGQFFGKPLFDYLADHPDSAQRFHLGWHEISIRAGLETAEAVDFTEDRHVIDVGGGYGIVTAQLLRKYDHLQGTIYDLEFSLAKAGHTLREYGVDERCDILPGDGLAEVPGGGDVHLLKSVLHTMNDDDSVRILTNCANALEPGGRILVLERVISEDGGYVWGNVVDVAMLVMTGGRERTIQDYARLYERAGLELTGSTLLPCGFSVIEGRK</sequence>
<dbReference type="KEGG" id="rop:ROP_43560"/>
<dbReference type="PIRSF" id="PIRSF005739">
    <property type="entry name" value="O-mtase"/>
    <property type="match status" value="1"/>
</dbReference>
<dbReference type="EMBL" id="AP011115">
    <property type="protein sequence ID" value="BAH52603.1"/>
    <property type="molecule type" value="Genomic_DNA"/>
</dbReference>
<dbReference type="RefSeq" id="WP_012691529.1">
    <property type="nucleotide sequence ID" value="NC_012522.1"/>
</dbReference>
<evidence type="ECO:0000256" key="4">
    <source>
        <dbReference type="PIRSR" id="PIRSR005739-1"/>
    </source>
</evidence>
<gene>
    <name evidence="7" type="ordered locus">ROP_43560</name>
</gene>
<dbReference type="SUPFAM" id="SSF46785">
    <property type="entry name" value="Winged helix' DNA-binding domain"/>
    <property type="match status" value="1"/>
</dbReference>
<dbReference type="GO" id="GO:0046983">
    <property type="term" value="F:protein dimerization activity"/>
    <property type="evidence" value="ECO:0007669"/>
    <property type="project" value="InterPro"/>
</dbReference>
<evidence type="ECO:0000313" key="8">
    <source>
        <dbReference type="Proteomes" id="UP000002212"/>
    </source>
</evidence>
<name>C1BAA0_RHOOB</name>
<evidence type="ECO:0000313" key="7">
    <source>
        <dbReference type="EMBL" id="BAH52603.1"/>
    </source>
</evidence>
<dbReference type="InterPro" id="IPR029063">
    <property type="entry name" value="SAM-dependent_MTases_sf"/>
</dbReference>
<keyword evidence="3" id="KW-0949">S-adenosyl-L-methionine</keyword>
<evidence type="ECO:0000256" key="2">
    <source>
        <dbReference type="ARBA" id="ARBA00022679"/>
    </source>
</evidence>
<feature type="active site" description="Proton acceptor" evidence="4">
    <location>
        <position position="250"/>
    </location>
</feature>
<dbReference type="InterPro" id="IPR016461">
    <property type="entry name" value="COMT-like"/>
</dbReference>